<keyword evidence="2" id="KW-0689">Ribosomal protein</keyword>
<keyword evidence="3" id="KW-0687">Ribonucleoprotein</keyword>
<evidence type="ECO:0000256" key="1">
    <source>
        <dbReference type="ARBA" id="ARBA00006598"/>
    </source>
</evidence>
<keyword evidence="6" id="KW-1185">Reference proteome</keyword>
<dbReference type="Gene3D" id="4.10.410.60">
    <property type="match status" value="1"/>
</dbReference>
<dbReference type="InterPro" id="IPR001706">
    <property type="entry name" value="Ribosomal_bL35"/>
</dbReference>
<comment type="similarity">
    <text evidence="1">Belongs to the bacterial ribosomal protein bL35 family.</text>
</comment>
<proteinExistence type="inferred from homology"/>
<dbReference type="InterPro" id="IPR021137">
    <property type="entry name" value="Ribosomal_bL35-like"/>
</dbReference>
<dbReference type="SUPFAM" id="SSF143034">
    <property type="entry name" value="L35p-like"/>
    <property type="match status" value="1"/>
</dbReference>
<dbReference type="GO" id="GO:0015934">
    <property type="term" value="C:large ribosomal subunit"/>
    <property type="evidence" value="ECO:0007669"/>
    <property type="project" value="TreeGrafter"/>
</dbReference>
<dbReference type="OMA" id="FVLYANW"/>
<reference evidence="5 6" key="1">
    <citation type="journal article" date="2011" name="J. Gen. Appl. Microbiol.">
        <title>Draft genome sequencing of the enigmatic yeast Saitoella complicata.</title>
        <authorList>
            <person name="Nishida H."/>
            <person name="Hamamoto M."/>
            <person name="Sugiyama J."/>
        </authorList>
    </citation>
    <scope>NUCLEOTIDE SEQUENCE [LARGE SCALE GENOMIC DNA]</scope>
    <source>
        <strain evidence="5 6">NRRL Y-17804</strain>
    </source>
</reference>
<dbReference type="InterPro" id="IPR037229">
    <property type="entry name" value="Ribosomal_bL35_sf"/>
</dbReference>
<evidence type="ECO:0000313" key="5">
    <source>
        <dbReference type="EMBL" id="GAO46499.1"/>
    </source>
</evidence>
<accession>A0A0E9N9K0</accession>
<evidence type="ECO:0000313" key="6">
    <source>
        <dbReference type="Proteomes" id="UP000033140"/>
    </source>
</evidence>
<dbReference type="Pfam" id="PF01632">
    <property type="entry name" value="Ribosomal_L35p"/>
    <property type="match status" value="1"/>
</dbReference>
<evidence type="ECO:0000256" key="3">
    <source>
        <dbReference type="ARBA" id="ARBA00023274"/>
    </source>
</evidence>
<reference evidence="5 6" key="3">
    <citation type="journal article" date="2015" name="Genome Announc.">
        <title>Draft Genome Sequence of the Archiascomycetous Yeast Saitoella complicata.</title>
        <authorList>
            <person name="Yamauchi K."/>
            <person name="Kondo S."/>
            <person name="Hamamoto M."/>
            <person name="Takahashi Y."/>
            <person name="Ogura Y."/>
            <person name="Hayashi T."/>
            <person name="Nishida H."/>
        </authorList>
    </citation>
    <scope>NUCLEOTIDE SEQUENCE [LARGE SCALE GENOMIC DNA]</scope>
    <source>
        <strain evidence="5 6">NRRL Y-17804</strain>
    </source>
</reference>
<evidence type="ECO:0000256" key="2">
    <source>
        <dbReference type="ARBA" id="ARBA00022980"/>
    </source>
</evidence>
<comment type="caution">
    <text evidence="5">The sequence shown here is derived from an EMBL/GenBank/DDBJ whole genome shotgun (WGS) entry which is preliminary data.</text>
</comment>
<dbReference type="GO" id="GO:0006412">
    <property type="term" value="P:translation"/>
    <property type="evidence" value="ECO:0007669"/>
    <property type="project" value="InterPro"/>
</dbReference>
<evidence type="ECO:0008006" key="7">
    <source>
        <dbReference type="Google" id="ProtNLM"/>
    </source>
</evidence>
<feature type="region of interest" description="Disordered" evidence="4">
    <location>
        <begin position="108"/>
        <end position="129"/>
    </location>
</feature>
<organism evidence="5 6">
    <name type="scientific">Saitoella complicata (strain BCRC 22490 / CBS 7301 / JCM 7358 / NBRC 10748 / NRRL Y-17804)</name>
    <dbReference type="NCBI Taxonomy" id="698492"/>
    <lineage>
        <taxon>Eukaryota</taxon>
        <taxon>Fungi</taxon>
        <taxon>Dikarya</taxon>
        <taxon>Ascomycota</taxon>
        <taxon>Taphrinomycotina</taxon>
        <taxon>Taphrinomycotina incertae sedis</taxon>
        <taxon>Saitoella</taxon>
    </lineage>
</organism>
<gene>
    <name evidence="5" type="ORF">G7K_0730-t2</name>
</gene>
<reference evidence="5 6" key="2">
    <citation type="journal article" date="2014" name="J. Gen. Appl. Microbiol.">
        <title>The early diverging ascomycetous budding yeast Saitoella complicata has three histone deacetylases belonging to the Clr6, Hos2, and Rpd3 lineages.</title>
        <authorList>
            <person name="Nishida H."/>
            <person name="Matsumoto T."/>
            <person name="Kondo S."/>
            <person name="Hamamoto M."/>
            <person name="Yoshikawa H."/>
        </authorList>
    </citation>
    <scope>NUCLEOTIDE SEQUENCE [LARGE SCALE GENOMIC DNA]</scope>
    <source>
        <strain evidence="5 6">NRRL Y-17804</strain>
    </source>
</reference>
<protein>
    <recommendedName>
        <fullName evidence="7">50S ribosomal protein L35</fullName>
    </recommendedName>
</protein>
<dbReference type="GO" id="GO:0003735">
    <property type="term" value="F:structural constituent of ribosome"/>
    <property type="evidence" value="ECO:0007669"/>
    <property type="project" value="InterPro"/>
</dbReference>
<dbReference type="STRING" id="698492.A0A0E9N9K0"/>
<dbReference type="Proteomes" id="UP000033140">
    <property type="component" value="Unassembled WGS sequence"/>
</dbReference>
<evidence type="ECO:0000256" key="4">
    <source>
        <dbReference type="SAM" id="MobiDB-lite"/>
    </source>
</evidence>
<name>A0A0E9N9K0_SAICN</name>
<dbReference type="EMBL" id="BACD03000004">
    <property type="protein sequence ID" value="GAO46499.1"/>
    <property type="molecule type" value="Genomic_DNA"/>
</dbReference>
<dbReference type="PANTHER" id="PTHR33343">
    <property type="entry name" value="54S RIBOSOMAL PROTEIN BL35M"/>
    <property type="match status" value="1"/>
</dbReference>
<dbReference type="PANTHER" id="PTHR33343:SF1">
    <property type="entry name" value="LARGE RIBOSOMAL SUBUNIT PROTEIN BL35M"/>
    <property type="match status" value="1"/>
</dbReference>
<sequence length="129" mass="14407">MKDVFLTRLFVLYANWSAKNTTQNLSVSMFGLSLARTAFTALRTGFATLPESSVFARGYKMKTHKGANKRWTALPNGGFKRKHAGHSHLNIGLSTSHLSRLTRIAYAKGKGKGDQKKRLRKLMPGNRAR</sequence>
<dbReference type="AlphaFoldDB" id="A0A0E9N9K0"/>